<dbReference type="InterPro" id="IPR018490">
    <property type="entry name" value="cNMP-bd_dom_sf"/>
</dbReference>
<dbReference type="InterPro" id="IPR052340">
    <property type="entry name" value="RNase_Y/CdgJ"/>
</dbReference>
<sequence>MIWKFLKKSPDKTPAEASAPEATVNQLPLSYLQKLIPLGDLPAADLLAIPVTMRNFNPGDIIFNRGAEAEQLSYLYTGNVYLEANNGMGYTIEADTFKAFYPLATSGEHAFSAIAKSPTQIIYMPLSNLQRSSKPVNNPLINPESIPHKLRDSFFFDSFCDAFRADNLHVPSLPDVALRLRSALQKDISIADAVKILNLDPVISSKLIQVANSPIYRGSNPITSSHDAVNRLGFKTTQNLVTSISLHQLFRSRNRQLNNIIQTLWKQSIQIASLSHTLAGLTRKVNADEALLAGLIHNIGALPIVTFAESIDISRYTEEELRASIACLQGLLGTYILKKWHFPDNFQQIPVNTTHWYYDDGQGLQLYDVVLLAKFHSQLGGANAQKLPPLNTLPAFQKLDDSALTPDMSLKALQDAKQQIAEAISFFRT</sequence>
<proteinExistence type="predicted"/>
<evidence type="ECO:0000313" key="3">
    <source>
        <dbReference type="Proteomes" id="UP000030512"/>
    </source>
</evidence>
<dbReference type="Gene3D" id="1.10.3210.10">
    <property type="entry name" value="Hypothetical protein af1432"/>
    <property type="match status" value="1"/>
</dbReference>
<dbReference type="RefSeq" id="WP_036279874.1">
    <property type="nucleotide sequence ID" value="NZ_CP014476.1"/>
</dbReference>
<gene>
    <name evidence="2" type="ORF">JT25_012620</name>
</gene>
<keyword evidence="3" id="KW-1185">Reference proteome</keyword>
<dbReference type="KEGG" id="mdn:JT25_012620"/>
<dbReference type="PANTHER" id="PTHR33525:SF3">
    <property type="entry name" value="RIBONUCLEASE Y"/>
    <property type="match status" value="1"/>
</dbReference>
<dbReference type="STRING" id="1538553.JT25_012620"/>
<dbReference type="Pfam" id="PF08668">
    <property type="entry name" value="HDOD"/>
    <property type="match status" value="1"/>
</dbReference>
<dbReference type="EMBL" id="CP014476">
    <property type="protein sequence ID" value="AMK77310.1"/>
    <property type="molecule type" value="Genomic_DNA"/>
</dbReference>
<name>A0A126T5H8_9GAMM</name>
<evidence type="ECO:0000313" key="2">
    <source>
        <dbReference type="EMBL" id="AMK77310.1"/>
    </source>
</evidence>
<dbReference type="SUPFAM" id="SSF109604">
    <property type="entry name" value="HD-domain/PDEase-like"/>
    <property type="match status" value="1"/>
</dbReference>
<dbReference type="AlphaFoldDB" id="A0A126T5H8"/>
<feature type="domain" description="HDOD" evidence="1">
    <location>
        <begin position="170"/>
        <end position="356"/>
    </location>
</feature>
<evidence type="ECO:0000259" key="1">
    <source>
        <dbReference type="PROSITE" id="PS51833"/>
    </source>
</evidence>
<organism evidence="2 3">
    <name type="scientific">Methylomonas denitrificans</name>
    <dbReference type="NCBI Taxonomy" id="1538553"/>
    <lineage>
        <taxon>Bacteria</taxon>
        <taxon>Pseudomonadati</taxon>
        <taxon>Pseudomonadota</taxon>
        <taxon>Gammaproteobacteria</taxon>
        <taxon>Methylococcales</taxon>
        <taxon>Methylococcaceae</taxon>
        <taxon>Methylomonas</taxon>
    </lineage>
</organism>
<dbReference type="Proteomes" id="UP000030512">
    <property type="component" value="Chromosome"/>
</dbReference>
<dbReference type="SUPFAM" id="SSF51206">
    <property type="entry name" value="cAMP-binding domain-like"/>
    <property type="match status" value="1"/>
</dbReference>
<dbReference type="PANTHER" id="PTHR33525">
    <property type="match status" value="1"/>
</dbReference>
<dbReference type="OrthoDB" id="598113at2"/>
<protein>
    <submittedName>
        <fullName evidence="2">Cyclic nucleotide-binding protein</fullName>
    </submittedName>
</protein>
<dbReference type="InterPro" id="IPR013976">
    <property type="entry name" value="HDOD"/>
</dbReference>
<dbReference type="PROSITE" id="PS51833">
    <property type="entry name" value="HDOD"/>
    <property type="match status" value="1"/>
</dbReference>
<accession>A0A126T5H8</accession>
<reference evidence="2 3" key="1">
    <citation type="journal article" date="2015" name="Environ. Microbiol.">
        <title>Methane oxidation coupled to nitrate reduction under hypoxia by the Gammaproteobacterium Methylomonas denitrificans, sp. nov. type strain FJG1.</title>
        <authorList>
            <person name="Kits K.D."/>
            <person name="Klotz M.G."/>
            <person name="Stein L.Y."/>
        </authorList>
    </citation>
    <scope>NUCLEOTIDE SEQUENCE [LARGE SCALE GENOMIC DNA]</scope>
    <source>
        <strain evidence="2 3">FJG1</strain>
    </source>
</reference>